<keyword evidence="4" id="KW-1185">Reference proteome</keyword>
<dbReference type="SMART" id="SM00360">
    <property type="entry name" value="RRM"/>
    <property type="match status" value="1"/>
</dbReference>
<name>A0A448YR56_BRENA</name>
<gene>
    <name evidence="3" type="ORF">BRENAR_LOCUS4143</name>
</gene>
<dbReference type="Proteomes" id="UP000290900">
    <property type="component" value="Unassembled WGS sequence"/>
</dbReference>
<evidence type="ECO:0000313" key="4">
    <source>
        <dbReference type="Proteomes" id="UP000290900"/>
    </source>
</evidence>
<keyword evidence="1" id="KW-0694">RNA-binding</keyword>
<evidence type="ECO:0000259" key="2">
    <source>
        <dbReference type="PROSITE" id="PS50102"/>
    </source>
</evidence>
<dbReference type="InParanoid" id="A0A448YR56"/>
<evidence type="ECO:0000313" key="3">
    <source>
        <dbReference type="EMBL" id="VEU23413.1"/>
    </source>
</evidence>
<dbReference type="AlphaFoldDB" id="A0A448YR56"/>
<dbReference type="InterPro" id="IPR035979">
    <property type="entry name" value="RBD_domain_sf"/>
</dbReference>
<dbReference type="Gene3D" id="3.30.70.330">
    <property type="match status" value="1"/>
</dbReference>
<proteinExistence type="predicted"/>
<dbReference type="STRING" id="13370.A0A448YR56"/>
<evidence type="ECO:0000256" key="1">
    <source>
        <dbReference type="PROSITE-ProRule" id="PRU00176"/>
    </source>
</evidence>
<dbReference type="PROSITE" id="PS50102">
    <property type="entry name" value="RRM"/>
    <property type="match status" value="1"/>
</dbReference>
<dbReference type="InterPro" id="IPR000504">
    <property type="entry name" value="RRM_dom"/>
</dbReference>
<reference evidence="3 4" key="1">
    <citation type="submission" date="2018-12" db="EMBL/GenBank/DDBJ databases">
        <authorList>
            <person name="Tiukova I."/>
            <person name="Dainat J."/>
        </authorList>
    </citation>
    <scope>NUCLEOTIDE SEQUENCE [LARGE SCALE GENOMIC DNA]</scope>
</reference>
<organism evidence="3 4">
    <name type="scientific">Brettanomyces naardenensis</name>
    <name type="common">Yeast</name>
    <dbReference type="NCBI Taxonomy" id="13370"/>
    <lineage>
        <taxon>Eukaryota</taxon>
        <taxon>Fungi</taxon>
        <taxon>Dikarya</taxon>
        <taxon>Ascomycota</taxon>
        <taxon>Saccharomycotina</taxon>
        <taxon>Pichiomycetes</taxon>
        <taxon>Pichiales</taxon>
        <taxon>Pichiaceae</taxon>
        <taxon>Brettanomyces</taxon>
    </lineage>
</organism>
<dbReference type="InterPro" id="IPR012677">
    <property type="entry name" value="Nucleotide-bd_a/b_plait_sf"/>
</dbReference>
<protein>
    <submittedName>
        <fullName evidence="3">DEKNAAC104518</fullName>
    </submittedName>
</protein>
<dbReference type="EMBL" id="CAACVR010000045">
    <property type="protein sequence ID" value="VEU23413.1"/>
    <property type="molecule type" value="Genomic_DNA"/>
</dbReference>
<feature type="domain" description="RRM" evidence="2">
    <location>
        <begin position="36"/>
        <end position="108"/>
    </location>
</feature>
<accession>A0A448YR56</accession>
<dbReference type="GO" id="GO:0003723">
    <property type="term" value="F:RNA binding"/>
    <property type="evidence" value="ECO:0007669"/>
    <property type="project" value="UniProtKB-UniRule"/>
</dbReference>
<dbReference type="OrthoDB" id="272703at2759"/>
<dbReference type="SUPFAM" id="SSF54928">
    <property type="entry name" value="RNA-binding domain, RBD"/>
    <property type="match status" value="1"/>
</dbReference>
<sequence>MPRFVSMAVTQKQRDLRCEYEDEYDRIYEAVGQDICSVFLDNVALDITSEQLYEHMQNVGQVAGLRILEGTGFAVIDYSDHQTAAKAVMEVNNSYLGKMKLRCYWGGKERTS</sequence>
<dbReference type="Pfam" id="PF00076">
    <property type="entry name" value="RRM_1"/>
    <property type="match status" value="1"/>
</dbReference>